<dbReference type="Proteomes" id="UP000789738">
    <property type="component" value="Unassembled WGS sequence"/>
</dbReference>
<protein>
    <submittedName>
        <fullName evidence="1">Glycosyl transferase, group 2 family protein</fullName>
    </submittedName>
</protein>
<evidence type="ECO:0000313" key="1">
    <source>
        <dbReference type="EMBL" id="CAG9704364.1"/>
    </source>
</evidence>
<dbReference type="InterPro" id="IPR029063">
    <property type="entry name" value="SAM-dependent_MTases_sf"/>
</dbReference>
<comment type="caution">
    <text evidence="1">The sequence shown here is derived from an EMBL/GenBank/DDBJ whole genome shotgun (WGS) entry which is preliminary data.</text>
</comment>
<organism evidence="1 2">
    <name type="scientific">Clostridium neonatale</name>
    <dbReference type="NCBI Taxonomy" id="137838"/>
    <lineage>
        <taxon>Bacteria</taxon>
        <taxon>Bacillati</taxon>
        <taxon>Bacillota</taxon>
        <taxon>Clostridia</taxon>
        <taxon>Eubacteriales</taxon>
        <taxon>Clostridiaceae</taxon>
        <taxon>Clostridium</taxon>
    </lineage>
</organism>
<dbReference type="SUPFAM" id="SSF53335">
    <property type="entry name" value="S-adenosyl-L-methionine-dependent methyltransferases"/>
    <property type="match status" value="1"/>
</dbReference>
<sequence>MIGVLEYAQHYISSDKPYDDFIKKISECLKPNGRLYIAIENRLGLKYFAGCCEDHLGRVFAGIEGYSNRDCARTFTKSQLEKLIINNGFKSTYFYYPYPDYKLPEIIFSDDYLPSEDADIPIDSNYALERLKCFDERKFYKTMAGQEELKVLANSFLIEAIRSE</sequence>
<dbReference type="RefSeq" id="WP_342350293.1">
    <property type="nucleotide sequence ID" value="NZ_CAKJVE010000004.1"/>
</dbReference>
<dbReference type="AlphaFoldDB" id="A0AA86MEI6"/>
<proteinExistence type="predicted"/>
<gene>
    <name evidence="1" type="ORF">CNEO_41191</name>
</gene>
<reference evidence="1" key="1">
    <citation type="submission" date="2021-10" db="EMBL/GenBank/DDBJ databases">
        <authorList>
            <person name="Mesa V."/>
        </authorList>
    </citation>
    <scope>NUCLEOTIDE SEQUENCE</scope>
    <source>
        <strain evidence="1">CC3_PB</strain>
    </source>
</reference>
<accession>A0AA86MEI6</accession>
<keyword evidence="1" id="KW-0808">Transferase</keyword>
<evidence type="ECO:0000313" key="2">
    <source>
        <dbReference type="Proteomes" id="UP000789738"/>
    </source>
</evidence>
<dbReference type="GO" id="GO:0016740">
    <property type="term" value="F:transferase activity"/>
    <property type="evidence" value="ECO:0007669"/>
    <property type="project" value="UniProtKB-KW"/>
</dbReference>
<dbReference type="Gene3D" id="3.40.50.150">
    <property type="entry name" value="Vaccinia Virus protein VP39"/>
    <property type="match status" value="1"/>
</dbReference>
<dbReference type="EMBL" id="CAKJVE010000004">
    <property type="protein sequence ID" value="CAG9704364.1"/>
    <property type="molecule type" value="Genomic_DNA"/>
</dbReference>
<name>A0AA86MEI6_9CLOT</name>